<reference evidence="1 2" key="1">
    <citation type="journal article" date="2009" name="Appl. Environ. Microbiol.">
        <title>Genome analysis of the meat starter culture bacterium Staphylococcus carnosus TM300.</title>
        <authorList>
            <person name="Rosenstein R."/>
            <person name="Nerz C."/>
            <person name="Biswas L."/>
            <person name="Resch A."/>
            <person name="Raddatz G."/>
            <person name="Schuster S.C."/>
            <person name="Goetz F."/>
        </authorList>
    </citation>
    <scope>NUCLEOTIDE SEQUENCE [LARGE SCALE GENOMIC DNA]</scope>
    <source>
        <strain evidence="1 2">TM300</strain>
    </source>
</reference>
<name>B9DJG4_STACT</name>
<dbReference type="AlphaFoldDB" id="B9DJG4"/>
<sequence>MNGMQENSLKTNPNTMYETINILLKEIQKNPNPQLIEATANLVLAYKEVTR</sequence>
<accession>B9DJG4</accession>
<proteinExistence type="predicted"/>
<dbReference type="HOGENOM" id="CLU_3189262_0_0_9"/>
<dbReference type="EMBL" id="AM295250">
    <property type="protein sequence ID" value="CAL27382.1"/>
    <property type="molecule type" value="Genomic_DNA"/>
</dbReference>
<gene>
    <name evidence="1" type="ordered locus">Sca_0468</name>
</gene>
<organism evidence="1 2">
    <name type="scientific">Staphylococcus carnosus (strain TM300)</name>
    <dbReference type="NCBI Taxonomy" id="396513"/>
    <lineage>
        <taxon>Bacteria</taxon>
        <taxon>Bacillati</taxon>
        <taxon>Bacillota</taxon>
        <taxon>Bacilli</taxon>
        <taxon>Bacillales</taxon>
        <taxon>Staphylococcaceae</taxon>
        <taxon>Staphylococcus</taxon>
    </lineage>
</organism>
<protein>
    <submittedName>
        <fullName evidence="1">Uncharacterized protein</fullName>
    </submittedName>
</protein>
<keyword evidence="2" id="KW-1185">Reference proteome</keyword>
<dbReference type="KEGG" id="sca:SCA_0468"/>
<dbReference type="Proteomes" id="UP000000444">
    <property type="component" value="Chromosome"/>
</dbReference>
<evidence type="ECO:0000313" key="1">
    <source>
        <dbReference type="EMBL" id="CAL27382.1"/>
    </source>
</evidence>
<evidence type="ECO:0000313" key="2">
    <source>
        <dbReference type="Proteomes" id="UP000000444"/>
    </source>
</evidence>